<sequence length="47" mass="5581">MFCRQLLDANFRLRPLLHLHRNCRVGGMNFRFAYRVAELQGCLNSEL</sequence>
<evidence type="ECO:0000313" key="1">
    <source>
        <dbReference type="Proteomes" id="UP000025227"/>
    </source>
</evidence>
<dbReference type="WBParaSite" id="HCON_00132590-00001">
    <property type="protein sequence ID" value="HCON_00132590-00001"/>
    <property type="gene ID" value="HCON_00132590"/>
</dbReference>
<dbReference type="AlphaFoldDB" id="A0A7I4YR66"/>
<evidence type="ECO:0000313" key="2">
    <source>
        <dbReference type="WBParaSite" id="HCON_00132590-00001"/>
    </source>
</evidence>
<accession>A0A7I4YR66</accession>
<protein>
    <submittedName>
        <fullName evidence="2">Protein F09G8.5</fullName>
    </submittedName>
</protein>
<keyword evidence="1" id="KW-1185">Reference proteome</keyword>
<reference evidence="2" key="1">
    <citation type="submission" date="2020-12" db="UniProtKB">
        <authorList>
            <consortium name="WormBaseParasite"/>
        </authorList>
    </citation>
    <scope>IDENTIFICATION</scope>
    <source>
        <strain evidence="2">MHco3</strain>
    </source>
</reference>
<organism evidence="1 2">
    <name type="scientific">Haemonchus contortus</name>
    <name type="common">Barber pole worm</name>
    <dbReference type="NCBI Taxonomy" id="6289"/>
    <lineage>
        <taxon>Eukaryota</taxon>
        <taxon>Metazoa</taxon>
        <taxon>Ecdysozoa</taxon>
        <taxon>Nematoda</taxon>
        <taxon>Chromadorea</taxon>
        <taxon>Rhabditida</taxon>
        <taxon>Rhabditina</taxon>
        <taxon>Rhabditomorpha</taxon>
        <taxon>Strongyloidea</taxon>
        <taxon>Trichostrongylidae</taxon>
        <taxon>Haemonchus</taxon>
    </lineage>
</organism>
<proteinExistence type="predicted"/>
<name>A0A7I4YR66_HAECO</name>
<dbReference type="Proteomes" id="UP000025227">
    <property type="component" value="Unplaced"/>
</dbReference>